<gene>
    <name evidence="1" type="ORF">HLH36_00475</name>
</gene>
<evidence type="ECO:0000313" key="1">
    <source>
        <dbReference type="EMBL" id="MBB2166845.1"/>
    </source>
</evidence>
<comment type="caution">
    <text evidence="1">The sequence shown here is derived from an EMBL/GenBank/DDBJ whole genome shotgun (WGS) entry which is preliminary data.</text>
</comment>
<dbReference type="InterPro" id="IPR009783">
    <property type="entry name" value="DUF1348"/>
</dbReference>
<sequence>MSRPPFPPFDTETAALKARLAEDAWNSRDPQKVALAYTPDSQWRNRTEFLCGREEIVLFLTRKWAREQEYRLIKEVWAFRENRIAVRFAYEWHDETGQWFRSHGNENWEFDEAGLMRRRVASINDQPISAEQRLFHWPQGRRPDDHPSLSELGL</sequence>
<dbReference type="PANTHER" id="PTHR31757">
    <property type="entry name" value="SLL0781 PROTEIN"/>
    <property type="match status" value="1"/>
</dbReference>
<dbReference type="SUPFAM" id="SSF54427">
    <property type="entry name" value="NTF2-like"/>
    <property type="match status" value="1"/>
</dbReference>
<dbReference type="Pfam" id="PF07080">
    <property type="entry name" value="DUF1348"/>
    <property type="match status" value="1"/>
</dbReference>
<dbReference type="PANTHER" id="PTHR31757:SF0">
    <property type="entry name" value="SLL0781 PROTEIN"/>
    <property type="match status" value="1"/>
</dbReference>
<accession>A0A7W4NXR2</accession>
<protein>
    <submittedName>
        <fullName evidence="1">Nuclear transport factor 2 family protein</fullName>
    </submittedName>
</protein>
<dbReference type="Proteomes" id="UP000559860">
    <property type="component" value="Unassembled WGS sequence"/>
</dbReference>
<dbReference type="EMBL" id="JABEQD010000001">
    <property type="protein sequence ID" value="MBB2166845.1"/>
    <property type="molecule type" value="Genomic_DNA"/>
</dbReference>
<reference evidence="1 2" key="1">
    <citation type="submission" date="2020-04" db="EMBL/GenBank/DDBJ databases">
        <title>Description of novel Gluconacetobacter.</title>
        <authorList>
            <person name="Sombolestani A."/>
        </authorList>
    </citation>
    <scope>NUCLEOTIDE SEQUENCE [LARGE SCALE GENOMIC DNA]</scope>
    <source>
        <strain evidence="1 2">LMG 27801</strain>
    </source>
</reference>
<dbReference type="RefSeq" id="WP_182984569.1">
    <property type="nucleotide sequence ID" value="NZ_JABEQD010000001.1"/>
</dbReference>
<dbReference type="Gene3D" id="3.10.450.50">
    <property type="match status" value="1"/>
</dbReference>
<evidence type="ECO:0000313" key="2">
    <source>
        <dbReference type="Proteomes" id="UP000559860"/>
    </source>
</evidence>
<organism evidence="1 2">
    <name type="scientific">Gluconacetobacter aggeris</name>
    <dbReference type="NCBI Taxonomy" id="1286186"/>
    <lineage>
        <taxon>Bacteria</taxon>
        <taxon>Pseudomonadati</taxon>
        <taxon>Pseudomonadota</taxon>
        <taxon>Alphaproteobacteria</taxon>
        <taxon>Acetobacterales</taxon>
        <taxon>Acetobacteraceae</taxon>
        <taxon>Gluconacetobacter</taxon>
    </lineage>
</organism>
<proteinExistence type="predicted"/>
<keyword evidence="2" id="KW-1185">Reference proteome</keyword>
<name>A0A7W4NXR2_9PROT</name>
<dbReference type="AlphaFoldDB" id="A0A7W4NXR2"/>
<dbReference type="InterPro" id="IPR032710">
    <property type="entry name" value="NTF2-like_dom_sf"/>
</dbReference>